<dbReference type="RefSeq" id="WP_168823782.1">
    <property type="nucleotide sequence ID" value="NZ_JABAEB010000003.1"/>
</dbReference>
<proteinExistence type="predicted"/>
<dbReference type="Proteomes" id="UP000527352">
    <property type="component" value="Unassembled WGS sequence"/>
</dbReference>
<gene>
    <name evidence="1" type="ORF">HGO26_05450</name>
</gene>
<keyword evidence="2" id="KW-1185">Reference proteome</keyword>
<reference evidence="1 2" key="1">
    <citation type="submission" date="2020-04" db="EMBL/GenBank/DDBJ databases">
        <title>The first description of lens atrophy caused by putative novel Shewanella sp. that is a new emerging pathogen for cultured rainbow trout?</title>
        <authorList>
            <person name="Saticioglu I.B."/>
            <person name="Duman M."/>
            <person name="Altun S."/>
        </authorList>
    </citation>
    <scope>NUCLEOTIDE SEQUENCE [LARGE SCALE GENOMIC DNA]</scope>
    <source>
        <strain evidence="1 2">S-1</strain>
    </source>
</reference>
<protein>
    <submittedName>
        <fullName evidence="1">Uncharacterized protein</fullName>
    </submittedName>
</protein>
<sequence length="174" mass="19404">MSYYKITNETAVQAFKAFDAAKANLIEQATKLADHFGGKPIFSNRVESISFAGINFHNFNQLENNHLWFKPKAANCFASSPKYGKPKAADREALEAIRAKYNAMMPEEVSRIPLLEAIGTNWGDCLFAPLSLFLHDDVIYLDTRLSLIDATEIFGSEYEAVKSAYQAAKVEVKA</sequence>
<evidence type="ECO:0000313" key="1">
    <source>
        <dbReference type="EMBL" id="NLQ22324.1"/>
    </source>
</evidence>
<comment type="caution">
    <text evidence="1">The sequence shown here is derived from an EMBL/GenBank/DDBJ whole genome shotgun (WGS) entry which is preliminary data.</text>
</comment>
<name>A0ABX1KLC5_9GAMM</name>
<accession>A0ABX1KLC5</accession>
<dbReference type="EMBL" id="JABAEB010000003">
    <property type="protein sequence ID" value="NLQ22324.1"/>
    <property type="molecule type" value="Genomic_DNA"/>
</dbReference>
<evidence type="ECO:0000313" key="2">
    <source>
        <dbReference type="Proteomes" id="UP000527352"/>
    </source>
</evidence>
<organism evidence="1 2">
    <name type="scientific">Shewanella oncorhynchi</name>
    <dbReference type="NCBI Taxonomy" id="2726434"/>
    <lineage>
        <taxon>Bacteria</taxon>
        <taxon>Pseudomonadati</taxon>
        <taxon>Pseudomonadota</taxon>
        <taxon>Gammaproteobacteria</taxon>
        <taxon>Alteromonadales</taxon>
        <taxon>Shewanellaceae</taxon>
        <taxon>Shewanella</taxon>
    </lineage>
</organism>